<dbReference type="InterPro" id="IPR033133">
    <property type="entry name" value="PUM-HD"/>
</dbReference>
<dbReference type="Proteomes" id="UP000654075">
    <property type="component" value="Unassembled WGS sequence"/>
</dbReference>
<dbReference type="SUPFAM" id="SSF48371">
    <property type="entry name" value="ARM repeat"/>
    <property type="match status" value="1"/>
</dbReference>
<reference evidence="4" key="1">
    <citation type="submission" date="2021-02" db="EMBL/GenBank/DDBJ databases">
        <authorList>
            <person name="Dougan E. K."/>
            <person name="Rhodes N."/>
            <person name="Thang M."/>
            <person name="Chan C."/>
        </authorList>
    </citation>
    <scope>NUCLEOTIDE SEQUENCE</scope>
</reference>
<dbReference type="GO" id="GO:0010608">
    <property type="term" value="P:post-transcriptional regulation of gene expression"/>
    <property type="evidence" value="ECO:0007669"/>
    <property type="project" value="TreeGrafter"/>
</dbReference>
<organism evidence="4 5">
    <name type="scientific">Polarella glacialis</name>
    <name type="common">Dinoflagellate</name>
    <dbReference type="NCBI Taxonomy" id="89957"/>
    <lineage>
        <taxon>Eukaryota</taxon>
        <taxon>Sar</taxon>
        <taxon>Alveolata</taxon>
        <taxon>Dinophyceae</taxon>
        <taxon>Suessiales</taxon>
        <taxon>Suessiaceae</taxon>
        <taxon>Polarella</taxon>
    </lineage>
</organism>
<keyword evidence="5" id="KW-1185">Reference proteome</keyword>
<dbReference type="InterPro" id="IPR016024">
    <property type="entry name" value="ARM-type_fold"/>
</dbReference>
<dbReference type="PROSITE" id="PS50302">
    <property type="entry name" value="PUM"/>
    <property type="match status" value="1"/>
</dbReference>
<dbReference type="InterPro" id="IPR001313">
    <property type="entry name" value="Pumilio_RNA-bd_rpt"/>
</dbReference>
<dbReference type="PANTHER" id="PTHR12537">
    <property type="entry name" value="RNA BINDING PROTEIN PUMILIO-RELATED"/>
    <property type="match status" value="1"/>
</dbReference>
<feature type="non-terminal residue" evidence="4">
    <location>
        <position position="178"/>
    </location>
</feature>
<protein>
    <recommendedName>
        <fullName evidence="3">PUM-HD domain-containing protein</fullName>
    </recommendedName>
</protein>
<gene>
    <name evidence="4" type="ORF">PGLA1383_LOCUS19950</name>
</gene>
<dbReference type="Pfam" id="PF00806">
    <property type="entry name" value="PUF"/>
    <property type="match status" value="5"/>
</dbReference>
<accession>A0A813EMX9</accession>
<dbReference type="PROSITE" id="PS50303">
    <property type="entry name" value="PUM_HD"/>
    <property type="match status" value="1"/>
</dbReference>
<dbReference type="SMART" id="SM00025">
    <property type="entry name" value="Pumilio"/>
    <property type="match status" value="4"/>
</dbReference>
<dbReference type="InterPro" id="IPR011989">
    <property type="entry name" value="ARM-like"/>
</dbReference>
<dbReference type="OrthoDB" id="445715at2759"/>
<feature type="non-terminal residue" evidence="4">
    <location>
        <position position="1"/>
    </location>
</feature>
<evidence type="ECO:0000313" key="5">
    <source>
        <dbReference type="Proteomes" id="UP000654075"/>
    </source>
</evidence>
<dbReference type="GO" id="GO:0005737">
    <property type="term" value="C:cytoplasm"/>
    <property type="evidence" value="ECO:0007669"/>
    <property type="project" value="TreeGrafter"/>
</dbReference>
<sequence length="178" mass="19511">AELTSELHGHVRQAIGSPHANYVIQKVIEVMPTAVASFVAEELRGSGAVVARHRYGCRILCRLLEHSATELGTVALADEALADCDELCRHSFARHVLQSVLEHGLPKQRACIAAALRNDLLRNARNRNASYVIERALTYCAPEDRDALCYELSGDPASDNIVSLAQNQFGCYVVRALM</sequence>
<name>A0A813EMX9_POLGL</name>
<dbReference type="AlphaFoldDB" id="A0A813EMX9"/>
<evidence type="ECO:0000259" key="3">
    <source>
        <dbReference type="PROSITE" id="PS50303"/>
    </source>
</evidence>
<feature type="domain" description="PUM-HD" evidence="3">
    <location>
        <begin position="1"/>
        <end position="178"/>
    </location>
</feature>
<dbReference type="EMBL" id="CAJNNV010013392">
    <property type="protein sequence ID" value="CAE8601664.1"/>
    <property type="molecule type" value="Genomic_DNA"/>
</dbReference>
<comment type="caution">
    <text evidence="4">The sequence shown here is derived from an EMBL/GenBank/DDBJ whole genome shotgun (WGS) entry which is preliminary data.</text>
</comment>
<evidence type="ECO:0000256" key="2">
    <source>
        <dbReference type="PROSITE-ProRule" id="PRU00317"/>
    </source>
</evidence>
<proteinExistence type="predicted"/>
<keyword evidence="1" id="KW-0677">Repeat</keyword>
<dbReference type="Gene3D" id="1.25.10.10">
    <property type="entry name" value="Leucine-rich Repeat Variant"/>
    <property type="match status" value="1"/>
</dbReference>
<evidence type="ECO:0000313" key="4">
    <source>
        <dbReference type="EMBL" id="CAE8601664.1"/>
    </source>
</evidence>
<dbReference type="GO" id="GO:0003729">
    <property type="term" value="F:mRNA binding"/>
    <property type="evidence" value="ECO:0007669"/>
    <property type="project" value="TreeGrafter"/>
</dbReference>
<dbReference type="PANTHER" id="PTHR12537:SF12">
    <property type="entry name" value="MATERNAL PROTEIN PUMILIO"/>
    <property type="match status" value="1"/>
</dbReference>
<evidence type="ECO:0000256" key="1">
    <source>
        <dbReference type="ARBA" id="ARBA00022737"/>
    </source>
</evidence>
<feature type="repeat" description="Pumilio" evidence="2">
    <location>
        <begin position="151"/>
        <end position="178"/>
    </location>
</feature>